<dbReference type="Proteomes" id="UP001254608">
    <property type="component" value="Unassembled WGS sequence"/>
</dbReference>
<name>A0ABU2WKD6_9GAMM</name>
<keyword evidence="2 8" id="KW-0949">S-adenosyl-L-methionine</keyword>
<dbReference type="Pfam" id="PF04055">
    <property type="entry name" value="Radical_SAM"/>
    <property type="match status" value="1"/>
</dbReference>
<dbReference type="GO" id="GO:0016829">
    <property type="term" value="F:lyase activity"/>
    <property type="evidence" value="ECO:0007669"/>
    <property type="project" value="UniProtKB-KW"/>
</dbReference>
<evidence type="ECO:0000259" key="9">
    <source>
        <dbReference type="PROSITE" id="PS51918"/>
    </source>
</evidence>
<keyword evidence="6 8" id="KW-0411">Iron-sulfur</keyword>
<keyword evidence="8" id="KW-0671">Queuosine biosynthesis</keyword>
<keyword evidence="1 8" id="KW-0004">4Fe-4S</keyword>
<evidence type="ECO:0000256" key="7">
    <source>
        <dbReference type="ARBA" id="ARBA00023239"/>
    </source>
</evidence>
<comment type="catalytic activity">
    <reaction evidence="8">
        <text>6-carboxy-5,6,7,8-tetrahydropterin + H(+) = 7-carboxy-7-carbaguanine + NH4(+)</text>
        <dbReference type="Rhea" id="RHEA:27974"/>
        <dbReference type="ChEBI" id="CHEBI:15378"/>
        <dbReference type="ChEBI" id="CHEBI:28938"/>
        <dbReference type="ChEBI" id="CHEBI:61032"/>
        <dbReference type="ChEBI" id="CHEBI:61036"/>
        <dbReference type="EC" id="4.3.99.3"/>
    </reaction>
</comment>
<dbReference type="InterPro" id="IPR024924">
    <property type="entry name" value="7-CO-7-deazaguanine_synth-like"/>
</dbReference>
<dbReference type="NCBIfam" id="TIGR04349">
    <property type="entry name" value="rSAM_QueE_gams"/>
    <property type="match status" value="1"/>
</dbReference>
<dbReference type="EMBL" id="JAVRIC010000020">
    <property type="protein sequence ID" value="MDT0498348.1"/>
    <property type="molecule type" value="Genomic_DNA"/>
</dbReference>
<proteinExistence type="inferred from homology"/>
<comment type="similarity">
    <text evidence="8">Belongs to the radical SAM superfamily. 7-carboxy-7-deazaguanine synthase family.</text>
</comment>
<feature type="binding site" evidence="8">
    <location>
        <position position="87"/>
    </location>
    <ligand>
        <name>substrate</name>
    </ligand>
</feature>
<protein>
    <recommendedName>
        <fullName evidence="8">7-carboxy-7-deazaguanine synthase</fullName>
        <shortName evidence="8">CDG synthase</shortName>
        <ecNumber evidence="8">4.3.99.3</ecNumber>
    </recommendedName>
    <alternativeName>
        <fullName evidence="8">Queuosine biosynthesis protein QueE</fullName>
    </alternativeName>
</protein>
<reference evidence="10 11" key="1">
    <citation type="submission" date="2023-09" db="EMBL/GenBank/DDBJ databases">
        <authorList>
            <person name="Rey-Velasco X."/>
        </authorList>
    </citation>
    <scope>NUCLEOTIDE SEQUENCE [LARGE SCALE GENOMIC DNA]</scope>
    <source>
        <strain evidence="10 11">W345</strain>
    </source>
</reference>
<feature type="binding site" evidence="8">
    <location>
        <position position="55"/>
    </location>
    <ligand>
        <name>[4Fe-4S] cluster</name>
        <dbReference type="ChEBI" id="CHEBI:49883"/>
        <note>4Fe-4S-S-AdoMet</note>
    </ligand>
</feature>
<feature type="binding site" evidence="8">
    <location>
        <begin position="54"/>
        <end position="56"/>
    </location>
    <ligand>
        <name>S-adenosyl-L-methionine</name>
        <dbReference type="ChEBI" id="CHEBI:59789"/>
    </ligand>
</feature>
<dbReference type="InterPro" id="IPR027621">
    <property type="entry name" value="rSAM_QueE_gams"/>
</dbReference>
<evidence type="ECO:0000313" key="11">
    <source>
        <dbReference type="Proteomes" id="UP001254608"/>
    </source>
</evidence>
<dbReference type="CDD" id="cd01335">
    <property type="entry name" value="Radical_SAM"/>
    <property type="match status" value="1"/>
</dbReference>
<dbReference type="RefSeq" id="WP_311365752.1">
    <property type="nucleotide sequence ID" value="NZ_JAVRIC010000020.1"/>
</dbReference>
<dbReference type="SUPFAM" id="SSF102114">
    <property type="entry name" value="Radical SAM enzymes"/>
    <property type="match status" value="1"/>
</dbReference>
<evidence type="ECO:0000256" key="1">
    <source>
        <dbReference type="ARBA" id="ARBA00022485"/>
    </source>
</evidence>
<feature type="domain" description="Radical SAM core" evidence="9">
    <location>
        <begin position="35"/>
        <end position="225"/>
    </location>
</feature>
<feature type="binding site" evidence="8">
    <location>
        <position position="44"/>
    </location>
    <ligand>
        <name>substrate</name>
    </ligand>
</feature>
<evidence type="ECO:0000256" key="4">
    <source>
        <dbReference type="ARBA" id="ARBA00022842"/>
    </source>
</evidence>
<evidence type="ECO:0000256" key="8">
    <source>
        <dbReference type="HAMAP-Rule" id="MF_00917"/>
    </source>
</evidence>
<evidence type="ECO:0000256" key="6">
    <source>
        <dbReference type="ARBA" id="ARBA00023014"/>
    </source>
</evidence>
<evidence type="ECO:0000313" key="10">
    <source>
        <dbReference type="EMBL" id="MDT0498348.1"/>
    </source>
</evidence>
<evidence type="ECO:0000256" key="2">
    <source>
        <dbReference type="ARBA" id="ARBA00022691"/>
    </source>
</evidence>
<sequence length="229" mass="25533">MTATSTATLLAAPAAQAARLKITEIFVSLQGESTYVGLPSVFVRLTGCPLRCQYCDTAYAFHGGHWKSLDEIVDQTRDYGVRHVCVTGGEPLAQRNCRELLQRLCDAGLTVSLETSGALDVTGIDRRVARIVDIKTPDSGESQRMLWDHFEDLTAHDQVKFVICSRNDYDWARCRVDSLGLVGRCEILFSPSHQQVSPRELADWIVADRLPVRMQVQMHKQLWGDVAGK</sequence>
<organism evidence="10 11">
    <name type="scientific">Banduia mediterranea</name>
    <dbReference type="NCBI Taxonomy" id="3075609"/>
    <lineage>
        <taxon>Bacteria</taxon>
        <taxon>Pseudomonadati</taxon>
        <taxon>Pseudomonadota</taxon>
        <taxon>Gammaproteobacteria</taxon>
        <taxon>Nevskiales</taxon>
        <taxon>Algiphilaceae</taxon>
        <taxon>Banduia</taxon>
    </lineage>
</organism>
<dbReference type="PROSITE" id="PS51918">
    <property type="entry name" value="RADICAL_SAM"/>
    <property type="match status" value="1"/>
</dbReference>
<comment type="cofactor">
    <cofactor evidence="8">
        <name>Mg(2+)</name>
        <dbReference type="ChEBI" id="CHEBI:18420"/>
    </cofactor>
</comment>
<keyword evidence="11" id="KW-1185">Reference proteome</keyword>
<comment type="cofactor">
    <cofactor evidence="8">
        <name>S-adenosyl-L-methionine</name>
        <dbReference type="ChEBI" id="CHEBI:59789"/>
    </cofactor>
    <text evidence="8">Binds 1 S-adenosyl-L-methionine per subunit.</text>
</comment>
<comment type="caution">
    <text evidence="10">The sequence shown here is derived from an EMBL/GenBank/DDBJ whole genome shotgun (WGS) entry which is preliminary data.</text>
</comment>
<evidence type="ECO:0000256" key="3">
    <source>
        <dbReference type="ARBA" id="ARBA00022723"/>
    </source>
</evidence>
<comment type="function">
    <text evidence="8">Catalyzes the complex heterocyclic radical-mediated conversion of 6-carboxy-5,6,7,8-tetrahydropterin (CPH4) to 7-carboxy-7-deazaguanine (CDG), a step common to the biosynthetic pathways of all 7-deazapurine-containing compounds.</text>
</comment>
<comment type="cofactor">
    <cofactor evidence="8">
        <name>[4Fe-4S] cluster</name>
        <dbReference type="ChEBI" id="CHEBI:49883"/>
    </cofactor>
    <text evidence="8">Binds 1 [4Fe-4S] cluster. The cluster is coordinated with 3 cysteines and an exchangeable S-adenosyl-L-methionine.</text>
</comment>
<dbReference type="PANTHER" id="PTHR42836:SF1">
    <property type="entry name" value="7-CARBOXY-7-DEAZAGUANINE SYNTHASE"/>
    <property type="match status" value="1"/>
</dbReference>
<feature type="binding site" evidence="8">
    <location>
        <position position="89"/>
    </location>
    <ligand>
        <name>S-adenosyl-L-methionine</name>
        <dbReference type="ChEBI" id="CHEBI:59789"/>
    </ligand>
</feature>
<dbReference type="InterPro" id="IPR007197">
    <property type="entry name" value="rSAM"/>
</dbReference>
<gene>
    <name evidence="8 10" type="primary">queE</name>
    <name evidence="10" type="ORF">RM530_13380</name>
</gene>
<dbReference type="Gene3D" id="3.20.20.70">
    <property type="entry name" value="Aldolase class I"/>
    <property type="match status" value="1"/>
</dbReference>
<dbReference type="EC" id="4.3.99.3" evidence="8"/>
<dbReference type="SFLD" id="SFLDS00029">
    <property type="entry name" value="Radical_SAM"/>
    <property type="match status" value="1"/>
</dbReference>
<feature type="binding site" evidence="8">
    <location>
        <position position="48"/>
    </location>
    <ligand>
        <name>[4Fe-4S] cluster</name>
        <dbReference type="ChEBI" id="CHEBI:49883"/>
        <note>4Fe-4S-S-AdoMet</note>
    </ligand>
</feature>
<dbReference type="InterPro" id="IPR058240">
    <property type="entry name" value="rSAM_sf"/>
</dbReference>
<evidence type="ECO:0000256" key="5">
    <source>
        <dbReference type="ARBA" id="ARBA00023004"/>
    </source>
</evidence>
<feature type="binding site" evidence="8">
    <location>
        <begin position="29"/>
        <end position="31"/>
    </location>
    <ligand>
        <name>substrate</name>
    </ligand>
</feature>
<keyword evidence="7 8" id="KW-0456">Lyase</keyword>
<accession>A0ABU2WKD6</accession>
<feature type="binding site" evidence="8">
    <location>
        <position position="57"/>
    </location>
    <ligand>
        <name>Mg(2+)</name>
        <dbReference type="ChEBI" id="CHEBI:18420"/>
    </ligand>
</feature>
<comment type="pathway">
    <text evidence="8">Purine metabolism; 7-cyano-7-deazaguanine biosynthesis.</text>
</comment>
<comment type="subunit">
    <text evidence="8">Homodimer.</text>
</comment>
<feature type="binding site" evidence="8">
    <location>
        <position position="52"/>
    </location>
    <ligand>
        <name>[4Fe-4S] cluster</name>
        <dbReference type="ChEBI" id="CHEBI:49883"/>
        <note>4Fe-4S-S-AdoMet</note>
    </ligand>
</feature>
<keyword evidence="4 8" id="KW-0460">Magnesium</keyword>
<dbReference type="PANTHER" id="PTHR42836">
    <property type="entry name" value="7-CARBOXY-7-DEAZAGUANINE SYNTHASE"/>
    <property type="match status" value="1"/>
</dbReference>
<comment type="caution">
    <text evidence="8">Lacks conserved residue(s) required for the propagation of feature annotation.</text>
</comment>
<keyword evidence="3 8" id="KW-0479">Metal-binding</keyword>
<keyword evidence="5 8" id="KW-0408">Iron</keyword>
<dbReference type="InterPro" id="IPR013785">
    <property type="entry name" value="Aldolase_TIM"/>
</dbReference>
<dbReference type="PIRSF" id="PIRSF000370">
    <property type="entry name" value="QueE"/>
    <property type="match status" value="1"/>
</dbReference>
<dbReference type="HAMAP" id="MF_00917">
    <property type="entry name" value="QueE"/>
    <property type="match status" value="1"/>
</dbReference>